<keyword evidence="1" id="KW-0812">Transmembrane</keyword>
<dbReference type="EMBL" id="FPJG01000006">
    <property type="protein sequence ID" value="SFW79162.1"/>
    <property type="molecule type" value="Genomic_DNA"/>
</dbReference>
<dbReference type="InterPro" id="IPR004676">
    <property type="entry name" value="Cd-R_transporter"/>
</dbReference>
<evidence type="ECO:0000313" key="2">
    <source>
        <dbReference type="EMBL" id="SFW79162.1"/>
    </source>
</evidence>
<feature type="transmembrane region" description="Helical" evidence="1">
    <location>
        <begin position="41"/>
        <end position="64"/>
    </location>
</feature>
<protein>
    <submittedName>
        <fullName evidence="2">Cadmium resistance protein CadD, predicted permease</fullName>
    </submittedName>
</protein>
<feature type="transmembrane region" description="Helical" evidence="1">
    <location>
        <begin position="70"/>
        <end position="87"/>
    </location>
</feature>
<keyword evidence="3" id="KW-1185">Reference proteome</keyword>
<evidence type="ECO:0000256" key="1">
    <source>
        <dbReference type="SAM" id="Phobius"/>
    </source>
</evidence>
<feature type="transmembrane region" description="Helical" evidence="1">
    <location>
        <begin position="6"/>
        <end position="29"/>
    </location>
</feature>
<dbReference type="Proteomes" id="UP000182740">
    <property type="component" value="Unassembled WGS sequence"/>
</dbReference>
<dbReference type="RefSeq" id="WP_072478255.1">
    <property type="nucleotide sequence ID" value="NZ_FPJG01000006.1"/>
</dbReference>
<dbReference type="AlphaFoldDB" id="A0A1K1S4N9"/>
<proteinExistence type="predicted"/>
<keyword evidence="1" id="KW-1133">Transmembrane helix</keyword>
<keyword evidence="1" id="KW-0472">Membrane</keyword>
<feature type="transmembrane region" description="Helical" evidence="1">
    <location>
        <begin position="142"/>
        <end position="161"/>
    </location>
</feature>
<reference evidence="3" key="1">
    <citation type="submission" date="2016-11" db="EMBL/GenBank/DDBJ databases">
        <authorList>
            <person name="Varghese N."/>
            <person name="Submissions S."/>
        </authorList>
    </citation>
    <scope>NUCLEOTIDE SEQUENCE [LARGE SCALE GENOMIC DNA]</scope>
    <source>
        <strain evidence="3">DSM 44671</strain>
    </source>
</reference>
<gene>
    <name evidence="2" type="ORF">SAMN04489730_4666</name>
</gene>
<feature type="transmembrane region" description="Helical" evidence="1">
    <location>
        <begin position="173"/>
        <end position="191"/>
    </location>
</feature>
<organism evidence="2 3">
    <name type="scientific">Amycolatopsis australiensis</name>
    <dbReference type="NCBI Taxonomy" id="546364"/>
    <lineage>
        <taxon>Bacteria</taxon>
        <taxon>Bacillati</taxon>
        <taxon>Actinomycetota</taxon>
        <taxon>Actinomycetes</taxon>
        <taxon>Pseudonocardiales</taxon>
        <taxon>Pseudonocardiaceae</taxon>
        <taxon>Amycolatopsis</taxon>
    </lineage>
</organism>
<dbReference type="Pfam" id="PF03596">
    <property type="entry name" value="Cad"/>
    <property type="match status" value="1"/>
</dbReference>
<accession>A0A1K1S4N9</accession>
<evidence type="ECO:0000313" key="3">
    <source>
        <dbReference type="Proteomes" id="UP000182740"/>
    </source>
</evidence>
<dbReference type="OrthoDB" id="7995400at2"/>
<sequence>MDFGVIGRAAGLFAVTNVDDLVVLALFFAQGAGHPGSARRVAIGQYAGFTAILAVAAAAASGAALLPARVLPYLGLLPVALGVRAAVRAWRHRHDPGDGKAGRGGGPGVLEVAAVTLADGGDNIGVYVPVFATAGVGGMTGYLAVFLVLVAGWLAAGRFFATRPAIAKALSRRGHFLLPLVLIGIGVLILLDGP</sequence>
<dbReference type="STRING" id="546364.SAMN04489730_4666"/>
<name>A0A1K1S4N9_9PSEU</name>